<dbReference type="SUPFAM" id="SSF51735">
    <property type="entry name" value="NAD(P)-binding Rossmann-fold domains"/>
    <property type="match status" value="1"/>
</dbReference>
<dbReference type="InterPro" id="IPR013149">
    <property type="entry name" value="ADH-like_C"/>
</dbReference>
<dbReference type="GO" id="GO:0005737">
    <property type="term" value="C:cytoplasm"/>
    <property type="evidence" value="ECO:0007669"/>
    <property type="project" value="UniProtKB-SubCell"/>
</dbReference>
<reference evidence="9" key="1">
    <citation type="submission" date="2016-10" db="EMBL/GenBank/DDBJ databases">
        <authorList>
            <person name="Varghese N."/>
            <person name="Submissions S."/>
        </authorList>
    </citation>
    <scope>NUCLEOTIDE SEQUENCE [LARGE SCALE GENOMIC DNA]</scope>
    <source>
        <strain evidence="9">DSM 17044</strain>
    </source>
</reference>
<dbReference type="InterPro" id="IPR013154">
    <property type="entry name" value="ADH-like_N"/>
</dbReference>
<dbReference type="Gene3D" id="3.90.180.10">
    <property type="entry name" value="Medium-chain alcohol dehydrogenases, catalytic domain"/>
    <property type="match status" value="1"/>
</dbReference>
<dbReference type="GO" id="GO:0016491">
    <property type="term" value="F:oxidoreductase activity"/>
    <property type="evidence" value="ECO:0007669"/>
    <property type="project" value="InterPro"/>
</dbReference>
<dbReference type="SUPFAM" id="SSF50129">
    <property type="entry name" value="GroES-like"/>
    <property type="match status" value="1"/>
</dbReference>
<dbReference type="Pfam" id="PF08240">
    <property type="entry name" value="ADH_N"/>
    <property type="match status" value="1"/>
</dbReference>
<keyword evidence="9" id="KW-1185">Reference proteome</keyword>
<name>A0A1H8AZF7_STIAU</name>
<evidence type="ECO:0000259" key="7">
    <source>
        <dbReference type="SMART" id="SM00829"/>
    </source>
</evidence>
<evidence type="ECO:0000256" key="2">
    <source>
        <dbReference type="ARBA" id="ARBA00011881"/>
    </source>
</evidence>
<dbReference type="RefSeq" id="WP_075010137.1">
    <property type="nucleotide sequence ID" value="NZ_FOAP01000022.1"/>
</dbReference>
<evidence type="ECO:0000313" key="9">
    <source>
        <dbReference type="Proteomes" id="UP000182719"/>
    </source>
</evidence>
<evidence type="ECO:0000313" key="8">
    <source>
        <dbReference type="EMBL" id="SEM76092.1"/>
    </source>
</evidence>
<dbReference type="InterPro" id="IPR020843">
    <property type="entry name" value="ER"/>
</dbReference>
<dbReference type="SMART" id="SM00829">
    <property type="entry name" value="PKS_ER"/>
    <property type="match status" value="1"/>
</dbReference>
<dbReference type="InterPro" id="IPR036291">
    <property type="entry name" value="NAD(P)-bd_dom_sf"/>
</dbReference>
<dbReference type="InterPro" id="IPR051603">
    <property type="entry name" value="Zinc-ADH_QOR/CCCR"/>
</dbReference>
<dbReference type="Proteomes" id="UP000182719">
    <property type="component" value="Unassembled WGS sequence"/>
</dbReference>
<dbReference type="AlphaFoldDB" id="A0A1H8AZF7"/>
<gene>
    <name evidence="8" type="ORF">SAMN05444354_122120</name>
</gene>
<dbReference type="GO" id="GO:0008270">
    <property type="term" value="F:zinc ion binding"/>
    <property type="evidence" value="ECO:0007669"/>
    <property type="project" value="InterPro"/>
</dbReference>
<evidence type="ECO:0000256" key="5">
    <source>
        <dbReference type="ARBA" id="ARBA00022884"/>
    </source>
</evidence>
<sequence>MKAVVLREFGAASNLRMESVAMPRPGRGELLVRVRACGVCYHDVINRRGNLPRTHVPAILGHEAAGEVVEVGPDTPGWKVGDRVATLQRMSCGDCALCRTGRNSLCRKDNRFFGEELPGGYAQYLVAPVLGVGRVPENMPWEVAATACCTTGTAVHTVRTRGRVQPGETVLITGASGGVGLSAVQLCKADGARVIAVTSGEAKAQALHEAGAAEVIISRGLDFAAEVRKRTGGEGVNMAVEIVGSATFDQTLKSLAPGGRLVVVGNLESGVVNLNPGLVIVKELEIIGAYATTSAELDDALKLTAAGTVRPFVSEAVPLADAGRAHFRLENREIAGRLVLIPPDLQ</sequence>
<dbReference type="InterPro" id="IPR011032">
    <property type="entry name" value="GroES-like_sf"/>
</dbReference>
<comment type="subunit">
    <text evidence="2">Homotetramer.</text>
</comment>
<evidence type="ECO:0000256" key="6">
    <source>
        <dbReference type="ARBA" id="ARBA00022990"/>
    </source>
</evidence>
<dbReference type="Pfam" id="PF00107">
    <property type="entry name" value="ADH_zinc_N"/>
    <property type="match status" value="1"/>
</dbReference>
<dbReference type="EMBL" id="FOAP01000022">
    <property type="protein sequence ID" value="SEM76092.1"/>
    <property type="molecule type" value="Genomic_DNA"/>
</dbReference>
<dbReference type="InterPro" id="IPR002364">
    <property type="entry name" value="Quin_OxRdtase/zeta-crystal_CS"/>
</dbReference>
<keyword evidence="4" id="KW-0521">NADP</keyword>
<evidence type="ECO:0000256" key="1">
    <source>
        <dbReference type="ARBA" id="ARBA00004496"/>
    </source>
</evidence>
<organism evidence="8 9">
    <name type="scientific">Stigmatella aurantiaca</name>
    <dbReference type="NCBI Taxonomy" id="41"/>
    <lineage>
        <taxon>Bacteria</taxon>
        <taxon>Pseudomonadati</taxon>
        <taxon>Myxococcota</taxon>
        <taxon>Myxococcia</taxon>
        <taxon>Myxococcales</taxon>
        <taxon>Cystobacterineae</taxon>
        <taxon>Archangiaceae</taxon>
        <taxon>Stigmatella</taxon>
    </lineage>
</organism>
<keyword evidence="6" id="KW-0007">Acetylation</keyword>
<evidence type="ECO:0000256" key="3">
    <source>
        <dbReference type="ARBA" id="ARBA00022490"/>
    </source>
</evidence>
<comment type="subcellular location">
    <subcellularLocation>
        <location evidence="1">Cytoplasm</location>
    </subcellularLocation>
</comment>
<keyword evidence="3" id="KW-0963">Cytoplasm</keyword>
<keyword evidence="5" id="KW-0694">RNA-binding</keyword>
<dbReference type="PANTHER" id="PTHR44154:SF1">
    <property type="entry name" value="QUINONE OXIDOREDUCTASE"/>
    <property type="match status" value="1"/>
</dbReference>
<proteinExistence type="predicted"/>
<dbReference type="PROSITE" id="PS01162">
    <property type="entry name" value="QOR_ZETA_CRYSTAL"/>
    <property type="match status" value="1"/>
</dbReference>
<evidence type="ECO:0000256" key="4">
    <source>
        <dbReference type="ARBA" id="ARBA00022857"/>
    </source>
</evidence>
<dbReference type="PANTHER" id="PTHR44154">
    <property type="entry name" value="QUINONE OXIDOREDUCTASE"/>
    <property type="match status" value="1"/>
</dbReference>
<dbReference type="OrthoDB" id="9808651at2"/>
<protein>
    <submittedName>
        <fullName evidence="8">D-arabinose 1-dehydrogenase, Zn-dependent alcohol dehydrogenase family</fullName>
    </submittedName>
</protein>
<feature type="domain" description="Enoyl reductase (ER)" evidence="7">
    <location>
        <begin position="10"/>
        <end position="340"/>
    </location>
</feature>
<dbReference type="GO" id="GO:0003723">
    <property type="term" value="F:RNA binding"/>
    <property type="evidence" value="ECO:0007669"/>
    <property type="project" value="UniProtKB-KW"/>
</dbReference>
<accession>A0A1H8AZF7</accession>